<dbReference type="GO" id="GO:0018773">
    <property type="term" value="F:acetylpyruvate hydrolase activity"/>
    <property type="evidence" value="ECO:0007669"/>
    <property type="project" value="TreeGrafter"/>
</dbReference>
<proteinExistence type="inferred from homology"/>
<keyword evidence="2" id="KW-0479">Metal-binding</keyword>
<dbReference type="GO" id="GO:0016853">
    <property type="term" value="F:isomerase activity"/>
    <property type="evidence" value="ECO:0007669"/>
    <property type="project" value="UniProtKB-ARBA"/>
</dbReference>
<dbReference type="AlphaFoldDB" id="A0A1B3WDP9"/>
<dbReference type="KEGG" id="dpn:BCB69_03385"/>
<name>A0A1B3WDP9_9FIRM</name>
<dbReference type="PANTHER" id="PTHR11820:SF7">
    <property type="entry name" value="ACYLPYRUVASE FAHD1, MITOCHONDRIAL"/>
    <property type="match status" value="1"/>
</dbReference>
<comment type="similarity">
    <text evidence="1">Belongs to the FAH family.</text>
</comment>
<dbReference type="InterPro" id="IPR036663">
    <property type="entry name" value="Fumarylacetoacetase_C_sf"/>
</dbReference>
<reference evidence="4" key="1">
    <citation type="submission" date="2016-08" db="EMBL/GenBank/DDBJ databases">
        <authorList>
            <person name="Seilhamer J.J."/>
        </authorList>
    </citation>
    <scope>NUCLEOTIDE SEQUENCE [LARGE SCALE GENOMIC DNA]</scope>
    <source>
        <strain evidence="4">F0677</strain>
    </source>
</reference>
<protein>
    <submittedName>
        <fullName evidence="5">FAA hydrolase family protein</fullName>
    </submittedName>
    <submittedName>
        <fullName evidence="4">Fumarylacetoacetate hydrolase</fullName>
    </submittedName>
</protein>
<keyword evidence="7" id="KW-1185">Reference proteome</keyword>
<dbReference type="Gene3D" id="3.90.850.10">
    <property type="entry name" value="Fumarylacetoacetase-like, C-terminal domain"/>
    <property type="match status" value="1"/>
</dbReference>
<dbReference type="EMBL" id="CP017037">
    <property type="protein sequence ID" value="AOH39091.1"/>
    <property type="molecule type" value="Genomic_DNA"/>
</dbReference>
<evidence type="ECO:0000313" key="7">
    <source>
        <dbReference type="Proteomes" id="UP000266262"/>
    </source>
</evidence>
<dbReference type="PANTHER" id="PTHR11820">
    <property type="entry name" value="ACYLPYRUVASE"/>
    <property type="match status" value="1"/>
</dbReference>
<organism evidence="4 6">
    <name type="scientific">Dialister pneumosintes</name>
    <dbReference type="NCBI Taxonomy" id="39950"/>
    <lineage>
        <taxon>Bacteria</taxon>
        <taxon>Bacillati</taxon>
        <taxon>Bacillota</taxon>
        <taxon>Negativicutes</taxon>
        <taxon>Veillonellales</taxon>
        <taxon>Veillonellaceae</taxon>
        <taxon>Dialister</taxon>
    </lineage>
</organism>
<dbReference type="EMBL" id="QWKU01000001">
    <property type="protein sequence ID" value="RID95004.1"/>
    <property type="molecule type" value="Genomic_DNA"/>
</dbReference>
<gene>
    <name evidence="4" type="ORF">BCB69_03385</name>
    <name evidence="5" type="ORF">DX915_05955</name>
</gene>
<dbReference type="GO" id="GO:0019752">
    <property type="term" value="P:carboxylic acid metabolic process"/>
    <property type="evidence" value="ECO:0007669"/>
    <property type="project" value="UniProtKB-ARBA"/>
</dbReference>
<keyword evidence="4" id="KW-0378">Hydrolase</keyword>
<accession>A0A1B3WDP9</accession>
<evidence type="ECO:0000313" key="4">
    <source>
        <dbReference type="EMBL" id="AOH39091.1"/>
    </source>
</evidence>
<dbReference type="OrthoDB" id="9805307at2"/>
<evidence type="ECO:0000313" key="6">
    <source>
        <dbReference type="Proteomes" id="UP000094757"/>
    </source>
</evidence>
<dbReference type="GO" id="GO:0046872">
    <property type="term" value="F:metal ion binding"/>
    <property type="evidence" value="ECO:0007669"/>
    <property type="project" value="UniProtKB-KW"/>
</dbReference>
<dbReference type="RefSeq" id="WP_069177003.1">
    <property type="nucleotide sequence ID" value="NZ_CP017037.1"/>
</dbReference>
<evidence type="ECO:0000259" key="3">
    <source>
        <dbReference type="Pfam" id="PF01557"/>
    </source>
</evidence>
<feature type="domain" description="Fumarylacetoacetase-like C-terminal" evidence="3">
    <location>
        <begin position="90"/>
        <end position="294"/>
    </location>
</feature>
<dbReference type="Proteomes" id="UP000266262">
    <property type="component" value="Unassembled WGS sequence"/>
</dbReference>
<sequence>MQRLISYSYQGLKQWGVMTTDGTGIYSALKLEETYFIPLAETIEEFIRFGEEGLLNLAKMLEMNKKDQSVIPIPVSQVQIEIPFYPQRNIFCVGKNFEKHAKELSLFQNTLPETPIFFTKSNTSVIGPNELIDSHVDITSKLDYEGELAVIIGKQGTDISEEEAIKHVYGYTIINDITARDLQNKQGQWFKSKSLNTFCPMGPSIMVGAWPFPFTIYTKVNGNLRQESSSSDFIFSIPKIIASLSEGMTLLPGDIIALGTPSGVGMAMNPPQFLKKGDEIEITIDPIGILKNKVK</sequence>
<dbReference type="SUPFAM" id="SSF56529">
    <property type="entry name" value="FAH"/>
    <property type="match status" value="1"/>
</dbReference>
<reference evidence="5 7" key="3">
    <citation type="submission" date="2018-08" db="EMBL/GenBank/DDBJ databases">
        <title>Draft genome sequence of Dialister pneumosintes KCOM 1685.</title>
        <authorList>
            <person name="Kook J.-K."/>
            <person name="Park S.-N."/>
            <person name="Lim Y.K."/>
        </authorList>
    </citation>
    <scope>NUCLEOTIDE SEQUENCE [LARGE SCALE GENOMIC DNA]</scope>
    <source>
        <strain evidence="5 7">KCOM 1685</strain>
    </source>
</reference>
<evidence type="ECO:0000256" key="2">
    <source>
        <dbReference type="ARBA" id="ARBA00022723"/>
    </source>
</evidence>
<reference evidence="6" key="2">
    <citation type="submission" date="2016-08" db="EMBL/GenBank/DDBJ databases">
        <authorList>
            <person name="Holder M.E."/>
            <person name="Ajami N.J."/>
            <person name="Petrosino J.F."/>
        </authorList>
    </citation>
    <scope>NUCLEOTIDE SEQUENCE [LARGE SCALE GENOMIC DNA]</scope>
    <source>
        <strain evidence="6">F0677</strain>
    </source>
</reference>
<dbReference type="FunFam" id="3.90.850.10:FF:000002">
    <property type="entry name" value="2-hydroxyhepta-2,4-diene-1,7-dioate isomerase"/>
    <property type="match status" value="1"/>
</dbReference>
<dbReference type="Pfam" id="PF01557">
    <property type="entry name" value="FAA_hydrolase"/>
    <property type="match status" value="1"/>
</dbReference>
<dbReference type="Proteomes" id="UP000094757">
    <property type="component" value="Chromosome"/>
</dbReference>
<dbReference type="InterPro" id="IPR011234">
    <property type="entry name" value="Fumarylacetoacetase-like_C"/>
</dbReference>
<evidence type="ECO:0000256" key="1">
    <source>
        <dbReference type="ARBA" id="ARBA00010211"/>
    </source>
</evidence>
<evidence type="ECO:0000313" key="5">
    <source>
        <dbReference type="EMBL" id="RID95004.1"/>
    </source>
</evidence>
<dbReference type="STRING" id="39950.BCB69_03385"/>